<evidence type="ECO:0008006" key="4">
    <source>
        <dbReference type="Google" id="ProtNLM"/>
    </source>
</evidence>
<dbReference type="EMBL" id="JBBIAA010000021">
    <property type="protein sequence ID" value="MEJ5946367.1"/>
    <property type="molecule type" value="Genomic_DNA"/>
</dbReference>
<proteinExistence type="predicted"/>
<evidence type="ECO:0000313" key="2">
    <source>
        <dbReference type="EMBL" id="MEJ5946367.1"/>
    </source>
</evidence>
<comment type="caution">
    <text evidence="2">The sequence shown here is derived from an EMBL/GenBank/DDBJ whole genome shotgun (WGS) entry which is preliminary data.</text>
</comment>
<dbReference type="Proteomes" id="UP001387100">
    <property type="component" value="Unassembled WGS sequence"/>
</dbReference>
<dbReference type="InterPro" id="IPR029063">
    <property type="entry name" value="SAM-dependent_MTases_sf"/>
</dbReference>
<keyword evidence="3" id="KW-1185">Reference proteome</keyword>
<evidence type="ECO:0000313" key="3">
    <source>
        <dbReference type="Proteomes" id="UP001387100"/>
    </source>
</evidence>
<gene>
    <name evidence="2" type="ORF">WDZ17_13800</name>
</gene>
<feature type="region of interest" description="Disordered" evidence="1">
    <location>
        <begin position="1"/>
        <end position="20"/>
    </location>
</feature>
<dbReference type="SUPFAM" id="SSF53335">
    <property type="entry name" value="S-adenosyl-L-methionine-dependent methyltransferases"/>
    <property type="match status" value="1"/>
</dbReference>
<accession>A0ABU8RMT5</accession>
<name>A0ABU8RMT5_9ACTN</name>
<dbReference type="Gene3D" id="3.40.50.150">
    <property type="entry name" value="Vaccinia Virus protein VP39"/>
    <property type="match status" value="1"/>
</dbReference>
<dbReference type="RefSeq" id="WP_339575750.1">
    <property type="nucleotide sequence ID" value="NZ_JBBIAA010000021.1"/>
</dbReference>
<reference evidence="2 3" key="1">
    <citation type="journal article" date="2017" name="Int. J. Syst. Evol. Microbiol.">
        <title>Pseudokineococcus basanitobsidens sp. nov., isolated from volcanic rock.</title>
        <authorList>
            <person name="Lee D.W."/>
            <person name="Park M.Y."/>
            <person name="Kim J.J."/>
            <person name="Kim B.S."/>
        </authorList>
    </citation>
    <scope>NUCLEOTIDE SEQUENCE [LARGE SCALE GENOMIC DNA]</scope>
    <source>
        <strain evidence="2 3">DSM 103726</strain>
    </source>
</reference>
<organism evidence="2 3">
    <name type="scientific">Pseudokineococcus basanitobsidens</name>
    <dbReference type="NCBI Taxonomy" id="1926649"/>
    <lineage>
        <taxon>Bacteria</taxon>
        <taxon>Bacillati</taxon>
        <taxon>Actinomycetota</taxon>
        <taxon>Actinomycetes</taxon>
        <taxon>Kineosporiales</taxon>
        <taxon>Kineosporiaceae</taxon>
        <taxon>Pseudokineococcus</taxon>
    </lineage>
</organism>
<sequence length="150" mass="15493">MSTPASSDSTTTGPSTPDDEAARLREAVRSRYAQAATTASCCGSVPADLDRDADGTVAFGAGLVLAEAARVLRPGGRLAFSEVVADGGMDEATKADVAAWTGCTADALTTRELTDALPRAGFSDLQIRPTHRVHTHAQAAIIRAVRPGTR</sequence>
<evidence type="ECO:0000256" key="1">
    <source>
        <dbReference type="SAM" id="MobiDB-lite"/>
    </source>
</evidence>
<protein>
    <recommendedName>
        <fullName evidence="4">Methyltransferase family protein</fullName>
    </recommendedName>
</protein>
<feature type="compositionally biased region" description="Low complexity" evidence="1">
    <location>
        <begin position="1"/>
        <end position="16"/>
    </location>
</feature>